<name>A0A2P7QM36_9SPHN</name>
<comment type="caution">
    <text evidence="2">The sequence shown here is derived from an EMBL/GenBank/DDBJ whole genome shotgun (WGS) entry which is preliminary data.</text>
</comment>
<dbReference type="Proteomes" id="UP000241167">
    <property type="component" value="Unassembled WGS sequence"/>
</dbReference>
<evidence type="ECO:0000313" key="2">
    <source>
        <dbReference type="EMBL" id="PSJ39023.1"/>
    </source>
</evidence>
<accession>A0A2P7QM36</accession>
<dbReference type="AlphaFoldDB" id="A0A2P7QM36"/>
<gene>
    <name evidence="2" type="ORF">C7I55_17145</name>
</gene>
<feature type="compositionally biased region" description="Basic and acidic residues" evidence="1">
    <location>
        <begin position="25"/>
        <end position="40"/>
    </location>
</feature>
<reference evidence="2 3" key="1">
    <citation type="submission" date="2018-03" db="EMBL/GenBank/DDBJ databases">
        <title>The draft genome of Sphingosinicella sp. GL-C-18.</title>
        <authorList>
            <person name="Liu L."/>
            <person name="Li L."/>
            <person name="Liang L."/>
            <person name="Zhang X."/>
            <person name="Wang T."/>
        </authorList>
    </citation>
    <scope>NUCLEOTIDE SEQUENCE [LARGE SCALE GENOMIC DNA]</scope>
    <source>
        <strain evidence="2 3">GL-C-18</strain>
    </source>
</reference>
<keyword evidence="3" id="KW-1185">Reference proteome</keyword>
<protein>
    <submittedName>
        <fullName evidence="2">Uncharacterized protein</fullName>
    </submittedName>
</protein>
<feature type="compositionally biased region" description="Low complexity" evidence="1">
    <location>
        <begin position="13"/>
        <end position="24"/>
    </location>
</feature>
<feature type="region of interest" description="Disordered" evidence="1">
    <location>
        <begin position="13"/>
        <end position="47"/>
    </location>
</feature>
<evidence type="ECO:0000256" key="1">
    <source>
        <dbReference type="SAM" id="MobiDB-lite"/>
    </source>
</evidence>
<dbReference type="RefSeq" id="WP_106514221.1">
    <property type="nucleotide sequence ID" value="NZ_PXYI01000005.1"/>
</dbReference>
<sequence>MMILLALALASAPADTAPKVAAEPAKAERAVRLAQEDRASRRTPKASRLDALERTVDALEPEVPIAVEMEAGPTGL</sequence>
<organism evidence="2 3">
    <name type="scientific">Allosphingosinicella deserti</name>
    <dbReference type="NCBI Taxonomy" id="2116704"/>
    <lineage>
        <taxon>Bacteria</taxon>
        <taxon>Pseudomonadati</taxon>
        <taxon>Pseudomonadota</taxon>
        <taxon>Alphaproteobacteria</taxon>
        <taxon>Sphingomonadales</taxon>
        <taxon>Sphingomonadaceae</taxon>
        <taxon>Allosphingosinicella</taxon>
    </lineage>
</organism>
<dbReference type="EMBL" id="PXYI01000005">
    <property type="protein sequence ID" value="PSJ39023.1"/>
    <property type="molecule type" value="Genomic_DNA"/>
</dbReference>
<proteinExistence type="predicted"/>
<evidence type="ECO:0000313" key="3">
    <source>
        <dbReference type="Proteomes" id="UP000241167"/>
    </source>
</evidence>